<feature type="compositionally biased region" description="Basic and acidic residues" evidence="1">
    <location>
        <begin position="112"/>
        <end position="122"/>
    </location>
</feature>
<keyword evidence="5" id="KW-1185">Reference proteome</keyword>
<evidence type="ECO:0000313" key="4">
    <source>
        <dbReference type="EMBL" id="CAL4761578.1"/>
    </source>
</evidence>
<protein>
    <submittedName>
        <fullName evidence="4">Protein HIGH CHLOROPHYLL FLUORESCENCE PHENOTYPE 173, chloroplastic</fullName>
    </submittedName>
</protein>
<evidence type="ECO:0000313" key="2">
    <source>
        <dbReference type="EMBL" id="CAI3974266.1"/>
    </source>
</evidence>
<reference evidence="2" key="1">
    <citation type="submission" date="2022-10" db="EMBL/GenBank/DDBJ databases">
        <authorList>
            <person name="Chen Y."/>
            <person name="Dougan E. K."/>
            <person name="Chan C."/>
            <person name="Rhodes N."/>
            <person name="Thang M."/>
        </authorList>
    </citation>
    <scope>NUCLEOTIDE SEQUENCE</scope>
</reference>
<dbReference type="InterPro" id="IPR014955">
    <property type="entry name" value="DUF1826"/>
</dbReference>
<feature type="region of interest" description="Disordered" evidence="1">
    <location>
        <begin position="880"/>
        <end position="910"/>
    </location>
</feature>
<dbReference type="EMBL" id="CAMXCT020000125">
    <property type="protein sequence ID" value="CAL1127641.1"/>
    <property type="molecule type" value="Genomic_DNA"/>
</dbReference>
<sequence>MLIGRLAVAGSLRPENPSKPILATSCNVVSICKPYLFAISFVAQCETARQLAGLLVVLSLSAIAAALCFTGPCAQGRELPKTSMHGLKFDVSDLAAPKRRSRKQKELEEEEERRQMEQEEAEKKERIMQEVLAEQEEEVSTPALYGQVHAFKRLMRQEWAPGHLVLRRWLKKGKAQGFVTVPFSSALRPVVADPDVNICIVSRRERSDKRIKGWQEKLEELPLFDISGVVETPVDIDPLEPDWETPLDQLPSHKELQNQMEDKKVMDKMLSSSLRSDEEIRERAISEAGEAKVLQELTQQLPPRLLTEEYRELIRKTVVEVLMVMWSMHASTGSTKLRWRLACTDQQEAPSPETSLRSIFLLAGEPLEFIPKQFVDRAKFSAEQLLSPEQIRRMDSEAWAGSLTKKGTNASEAFKQVPPGWMTVLKGDSWPNMKGKGAVYRLPQFGKRVYIEVDLLEAPAIPAATPKASEQVEQEYRPSFLQSLGPLAGIAAFILGLASKTFIFKAGQQRRMELEQTLRALQRRPEETIEDETARLQGFEQKLWTDLEPDEAPVVLVVGSETETGQVVLRKLITSGYPCVELKSGSADEHLGKQGKEGATFVTAVAQTTDFPGTRGNVMQGQKRFLASVPDSLYDAVSGVDKLVICDCDDPQENQGEVVGNVLRAWQLYRQDFAEYQRAFNGKVQIFNFKRSTDFELWDLERQYPSDMCYGVQRAGWTRNEKGLALFLGQFFEAYGQCTLRSPKLKLNFSRFGGILIGVYNAAVKNKFSWFLRTSDFERTRVQYEFEFECEATTWNYVRMPFNAFKAVRTDGVPLPDDVVPGEIELRREDVVQMGVVFRTNGEERIYEGDRMNYFSLAIDFVKAFRAQKEPQVVYVGRADQTTPAMPKQASDGESESEQTRGPWNGLYTPPKTSAEAVLRSGVAFTMLRVKGLNEHPGGKFPVVLHQAPLERPHLTFDTENVGSISRGDVAALLVSAMSEPNCVNAEIMAGEPDGSETGAVITSTLQGSTMLIRSESLLKLTTLG</sequence>
<name>A0A9P1BIY6_9DINO</name>
<dbReference type="EMBL" id="CAMXCT030000125">
    <property type="protein sequence ID" value="CAL4761578.1"/>
    <property type="molecule type" value="Genomic_DNA"/>
</dbReference>
<dbReference type="Proteomes" id="UP001152797">
    <property type="component" value="Unassembled WGS sequence"/>
</dbReference>
<proteinExistence type="predicted"/>
<reference evidence="3" key="2">
    <citation type="submission" date="2024-04" db="EMBL/GenBank/DDBJ databases">
        <authorList>
            <person name="Chen Y."/>
            <person name="Shah S."/>
            <person name="Dougan E. K."/>
            <person name="Thang M."/>
            <person name="Chan C."/>
        </authorList>
    </citation>
    <scope>NUCLEOTIDE SEQUENCE [LARGE SCALE GENOMIC DNA]</scope>
</reference>
<evidence type="ECO:0000256" key="1">
    <source>
        <dbReference type="SAM" id="MobiDB-lite"/>
    </source>
</evidence>
<dbReference type="Pfam" id="PF08856">
    <property type="entry name" value="DUF1826"/>
    <property type="match status" value="1"/>
</dbReference>
<dbReference type="Gene3D" id="3.40.50.720">
    <property type="entry name" value="NAD(P)-binding Rossmann-like Domain"/>
    <property type="match status" value="1"/>
</dbReference>
<comment type="caution">
    <text evidence="2">The sequence shown here is derived from an EMBL/GenBank/DDBJ whole genome shotgun (WGS) entry which is preliminary data.</text>
</comment>
<organism evidence="2">
    <name type="scientific">Cladocopium goreaui</name>
    <dbReference type="NCBI Taxonomy" id="2562237"/>
    <lineage>
        <taxon>Eukaryota</taxon>
        <taxon>Sar</taxon>
        <taxon>Alveolata</taxon>
        <taxon>Dinophyceae</taxon>
        <taxon>Suessiales</taxon>
        <taxon>Symbiodiniaceae</taxon>
        <taxon>Cladocopium</taxon>
    </lineage>
</organism>
<feature type="non-terminal residue" evidence="2">
    <location>
        <position position="1025"/>
    </location>
</feature>
<evidence type="ECO:0000313" key="3">
    <source>
        <dbReference type="EMBL" id="CAL1127641.1"/>
    </source>
</evidence>
<dbReference type="OrthoDB" id="10254221at2759"/>
<accession>A0A9P1BIY6</accession>
<feature type="region of interest" description="Disordered" evidence="1">
    <location>
        <begin position="96"/>
        <end position="122"/>
    </location>
</feature>
<gene>
    <name evidence="2" type="ORF">C1SCF055_LOCUS2686</name>
</gene>
<evidence type="ECO:0000313" key="5">
    <source>
        <dbReference type="Proteomes" id="UP001152797"/>
    </source>
</evidence>
<dbReference type="AlphaFoldDB" id="A0A9P1BIY6"/>
<dbReference type="EMBL" id="CAMXCT010000125">
    <property type="protein sequence ID" value="CAI3974266.1"/>
    <property type="molecule type" value="Genomic_DNA"/>
</dbReference>